<dbReference type="GO" id="GO:0003684">
    <property type="term" value="F:damaged DNA binding"/>
    <property type="evidence" value="ECO:0007669"/>
    <property type="project" value="InterPro"/>
</dbReference>
<comment type="subunit">
    <text evidence="3 15">Monomer.</text>
</comment>
<evidence type="ECO:0000256" key="15">
    <source>
        <dbReference type="HAMAP-Rule" id="MF_00103"/>
    </source>
</evidence>
<dbReference type="Pfam" id="PF06827">
    <property type="entry name" value="zf-FPG_IleRS"/>
    <property type="match status" value="1"/>
</dbReference>
<dbReference type="GO" id="GO:0008270">
    <property type="term" value="F:zinc ion binding"/>
    <property type="evidence" value="ECO:0007669"/>
    <property type="project" value="UniProtKB-UniRule"/>
</dbReference>
<dbReference type="HAMAP" id="MF_00103">
    <property type="entry name" value="Fapy_DNA_glycosyl"/>
    <property type="match status" value="1"/>
</dbReference>
<sequence length="265" mass="30093">MPELPEVETIVRGLQQPLVGRTFTGVTVLWPASIKTPLAEFKKRLPGQQIKAITRRGKYLQFHLSQGDTLLMHLKMSGDLLVEPDHQPLHPHVRTIFTLDNGHQLRFKDMRKFGRIYLVSDPAEVTGKLGPEPLADEFRLEDFKALFRGRKGRLKSLLLNQEFIAGIGNIYADESCFLAGIDPRRPAHTLTETELERLYQAIRQALSRGIMFKGATLDEVYRGGQFQNHFQVYGRANEPCFNCGSPIQRLVLNGRSTCFCSQCQK</sequence>
<keyword evidence="12 15" id="KW-0511">Multifunctional enzyme</keyword>
<dbReference type="NCBIfam" id="TIGR00577">
    <property type="entry name" value="fpg"/>
    <property type="match status" value="1"/>
</dbReference>
<dbReference type="FunFam" id="1.10.8.50:FF:000003">
    <property type="entry name" value="Formamidopyrimidine-DNA glycosylase"/>
    <property type="match status" value="1"/>
</dbReference>
<feature type="domain" description="Formamidopyrimidine-DNA glycosylase catalytic" evidence="17">
    <location>
        <begin position="2"/>
        <end position="114"/>
    </location>
</feature>
<dbReference type="InterPro" id="IPR010979">
    <property type="entry name" value="Ribosomal_uS13-like_H2TH"/>
</dbReference>
<keyword evidence="4 15" id="KW-0479">Metal-binding</keyword>
<dbReference type="InterPro" id="IPR012319">
    <property type="entry name" value="FPG_cat"/>
</dbReference>
<keyword evidence="9 15" id="KW-0238">DNA-binding</keyword>
<evidence type="ECO:0000259" key="16">
    <source>
        <dbReference type="PROSITE" id="PS51066"/>
    </source>
</evidence>
<dbReference type="PROSITE" id="PS51066">
    <property type="entry name" value="ZF_FPG_2"/>
    <property type="match status" value="1"/>
</dbReference>
<comment type="catalytic activity">
    <reaction evidence="1 15">
        <text>Hydrolysis of DNA containing ring-opened 7-methylguanine residues, releasing 2,6-diamino-4-hydroxy-5-(N-methyl)formamidopyrimidine.</text>
        <dbReference type="EC" id="3.2.2.23"/>
    </reaction>
</comment>
<comment type="function">
    <text evidence="15">Involved in base excision repair of DNA damaged by oxidation or by mutagenic agents. Acts as DNA glycosylase that recognizes and removes damaged bases. Has a preference for oxidized purines, such as 7,8-dihydro-8-oxoguanine (8-oxoG). Has AP (apurinic/apyrimidinic) lyase activity and introduces nicks in the DNA strand. Cleaves the DNA backbone by beta-delta elimination to generate a single-strand break at the site of the removed base with both 3'- and 5'-phosphates.</text>
</comment>
<feature type="binding site" evidence="15">
    <location>
        <position position="111"/>
    </location>
    <ligand>
        <name>DNA</name>
        <dbReference type="ChEBI" id="CHEBI:16991"/>
    </ligand>
</feature>
<evidence type="ECO:0000256" key="6">
    <source>
        <dbReference type="ARBA" id="ARBA00022771"/>
    </source>
</evidence>
<dbReference type="GO" id="GO:0034039">
    <property type="term" value="F:8-oxo-7,8-dihydroguanine DNA N-glycosylase activity"/>
    <property type="evidence" value="ECO:0007669"/>
    <property type="project" value="TreeGrafter"/>
</dbReference>
<dbReference type="EC" id="4.2.99.18" evidence="15"/>
<dbReference type="AlphaFoldDB" id="H5SPC0"/>
<evidence type="ECO:0000256" key="2">
    <source>
        <dbReference type="ARBA" id="ARBA00009409"/>
    </source>
</evidence>
<keyword evidence="5 15" id="KW-0227">DNA damage</keyword>
<dbReference type="InterPro" id="IPR035937">
    <property type="entry name" value="FPG_N"/>
</dbReference>
<reference evidence="18" key="1">
    <citation type="journal article" date="2005" name="Environ. Microbiol.">
        <title>Genetic and functional properties of uncultivated thermophilic crenarchaeotes from a subsurface gold mine as revealed by analysis of genome fragments.</title>
        <authorList>
            <person name="Nunoura T."/>
            <person name="Hirayama H."/>
            <person name="Takami H."/>
            <person name="Oida H."/>
            <person name="Nishi S."/>
            <person name="Shimamura S."/>
            <person name="Suzuki Y."/>
            <person name="Inagaki F."/>
            <person name="Takai K."/>
            <person name="Nealson K.H."/>
            <person name="Horikoshi K."/>
        </authorList>
    </citation>
    <scope>NUCLEOTIDE SEQUENCE</scope>
</reference>
<dbReference type="InterPro" id="IPR015887">
    <property type="entry name" value="DNA_glyclase_Znf_dom_DNA_BS"/>
</dbReference>
<dbReference type="SMART" id="SM00898">
    <property type="entry name" value="Fapy_DNA_glyco"/>
    <property type="match status" value="1"/>
</dbReference>
<proteinExistence type="inferred from homology"/>
<dbReference type="Pfam" id="PF06831">
    <property type="entry name" value="H2TH"/>
    <property type="match status" value="1"/>
</dbReference>
<comment type="catalytic activity">
    <reaction evidence="14 15">
        <text>2'-deoxyribonucleotide-(2'-deoxyribose 5'-phosphate)-2'-deoxyribonucleotide-DNA = a 3'-end 2'-deoxyribonucleotide-(2,3-dehydro-2,3-deoxyribose 5'-phosphate)-DNA + a 5'-end 5'-phospho-2'-deoxyribonucleoside-DNA + H(+)</text>
        <dbReference type="Rhea" id="RHEA:66592"/>
        <dbReference type="Rhea" id="RHEA-COMP:13180"/>
        <dbReference type="Rhea" id="RHEA-COMP:16897"/>
        <dbReference type="Rhea" id="RHEA-COMP:17067"/>
        <dbReference type="ChEBI" id="CHEBI:15378"/>
        <dbReference type="ChEBI" id="CHEBI:136412"/>
        <dbReference type="ChEBI" id="CHEBI:157695"/>
        <dbReference type="ChEBI" id="CHEBI:167181"/>
        <dbReference type="EC" id="4.2.99.18"/>
    </reaction>
</comment>
<dbReference type="EC" id="3.2.2.23" evidence="15"/>
<evidence type="ECO:0000256" key="4">
    <source>
        <dbReference type="ARBA" id="ARBA00022723"/>
    </source>
</evidence>
<feature type="active site" description="Proton donor; for beta-elimination activity" evidence="15">
    <location>
        <position position="58"/>
    </location>
</feature>
<name>H5SPC0_9CHLR</name>
<dbReference type="GO" id="GO:0006284">
    <property type="term" value="P:base-excision repair"/>
    <property type="evidence" value="ECO:0007669"/>
    <property type="project" value="InterPro"/>
</dbReference>
<dbReference type="Gene3D" id="1.10.8.50">
    <property type="match status" value="1"/>
</dbReference>
<dbReference type="PROSITE" id="PS01242">
    <property type="entry name" value="ZF_FPG_1"/>
    <property type="match status" value="1"/>
</dbReference>
<feature type="binding site" evidence="15">
    <location>
        <position position="92"/>
    </location>
    <ligand>
        <name>DNA</name>
        <dbReference type="ChEBI" id="CHEBI:16991"/>
    </ligand>
</feature>
<keyword evidence="7 15" id="KW-0378">Hydrolase</keyword>
<dbReference type="GO" id="GO:0140078">
    <property type="term" value="F:class I DNA-(apurinic or apyrimidinic site) endonuclease activity"/>
    <property type="evidence" value="ECO:0007669"/>
    <property type="project" value="UniProtKB-EC"/>
</dbReference>
<evidence type="ECO:0000256" key="10">
    <source>
        <dbReference type="ARBA" id="ARBA00023204"/>
    </source>
</evidence>
<gene>
    <name evidence="15" type="primary">mutM</name>
    <name evidence="15" type="synonym">fpg</name>
    <name evidence="18" type="ORF">HGMM_F53H06C03</name>
</gene>
<dbReference type="SUPFAM" id="SSF57716">
    <property type="entry name" value="Glucocorticoid receptor-like (DNA-binding domain)"/>
    <property type="match status" value="1"/>
</dbReference>
<evidence type="ECO:0000256" key="7">
    <source>
        <dbReference type="ARBA" id="ARBA00022801"/>
    </source>
</evidence>
<evidence type="ECO:0000256" key="5">
    <source>
        <dbReference type="ARBA" id="ARBA00022763"/>
    </source>
</evidence>
<dbReference type="SUPFAM" id="SSF46946">
    <property type="entry name" value="S13-like H2TH domain"/>
    <property type="match status" value="1"/>
</dbReference>
<dbReference type="CDD" id="cd08966">
    <property type="entry name" value="EcFpg-like_N"/>
    <property type="match status" value="1"/>
</dbReference>
<dbReference type="EMBL" id="AP011791">
    <property type="protein sequence ID" value="BAL58006.1"/>
    <property type="molecule type" value="Genomic_DNA"/>
</dbReference>
<protein>
    <recommendedName>
        <fullName evidence="15">Formamidopyrimidine-DNA glycosylase</fullName>
        <shortName evidence="15">Fapy-DNA glycosylase</shortName>
        <ecNumber evidence="15">3.2.2.23</ecNumber>
    </recommendedName>
    <alternativeName>
        <fullName evidence="15">DNA-(apurinic or apyrimidinic site) lyase MutM</fullName>
        <shortName evidence="15">AP lyase MutM</shortName>
        <ecNumber evidence="15">4.2.99.18</ecNumber>
    </alternativeName>
</protein>
<dbReference type="NCBIfam" id="NF002211">
    <property type="entry name" value="PRK01103.1"/>
    <property type="match status" value="1"/>
</dbReference>
<keyword evidence="11 15" id="KW-0456">Lyase</keyword>
<organism evidence="18">
    <name type="scientific">uncultured Chloroflexota bacterium</name>
    <dbReference type="NCBI Taxonomy" id="166587"/>
    <lineage>
        <taxon>Bacteria</taxon>
        <taxon>Bacillati</taxon>
        <taxon>Chloroflexota</taxon>
        <taxon>environmental samples</taxon>
    </lineage>
</organism>
<evidence type="ECO:0000256" key="14">
    <source>
        <dbReference type="ARBA" id="ARBA00044632"/>
    </source>
</evidence>
<dbReference type="SUPFAM" id="SSF81624">
    <property type="entry name" value="N-terminal domain of MutM-like DNA repair proteins"/>
    <property type="match status" value="1"/>
</dbReference>
<comment type="cofactor">
    <cofactor evidence="15">
        <name>Zn(2+)</name>
        <dbReference type="ChEBI" id="CHEBI:29105"/>
    </cofactor>
    <text evidence="15">Binds 1 zinc ion per subunit.</text>
</comment>
<keyword evidence="10 15" id="KW-0234">DNA repair</keyword>
<feature type="active site" description="Proton donor" evidence="15">
    <location>
        <position position="3"/>
    </location>
</feature>
<feature type="domain" description="FPG-type" evidence="16">
    <location>
        <begin position="231"/>
        <end position="265"/>
    </location>
</feature>
<dbReference type="GO" id="GO:0003690">
    <property type="term" value="F:double-stranded DNA binding"/>
    <property type="evidence" value="ECO:0007669"/>
    <property type="project" value="UniProtKB-ARBA"/>
</dbReference>
<dbReference type="SMART" id="SM01232">
    <property type="entry name" value="H2TH"/>
    <property type="match status" value="1"/>
</dbReference>
<comment type="similarity">
    <text evidence="2 15">Belongs to the FPG family.</text>
</comment>
<evidence type="ECO:0000256" key="3">
    <source>
        <dbReference type="ARBA" id="ARBA00011245"/>
    </source>
</evidence>
<keyword evidence="13 15" id="KW-0326">Glycosidase</keyword>
<feature type="binding site" evidence="15">
    <location>
        <position position="150"/>
    </location>
    <ligand>
        <name>DNA</name>
        <dbReference type="ChEBI" id="CHEBI:16991"/>
    </ligand>
</feature>
<reference evidence="18" key="2">
    <citation type="journal article" date="2012" name="PLoS ONE">
        <title>A Deeply Branching Thermophilic Bacterium with an Ancient Acetyl-CoA Pathway Dominates a Subsurface Ecosystem.</title>
        <authorList>
            <person name="Takami H."/>
            <person name="Noguchi H."/>
            <person name="Takaki Y."/>
            <person name="Uchiyama I."/>
            <person name="Toyoda A."/>
            <person name="Nishi S."/>
            <person name="Chee G.-J."/>
            <person name="Arai W."/>
            <person name="Nunoura T."/>
            <person name="Itoh T."/>
            <person name="Hattori M."/>
            <person name="Takai K."/>
        </authorList>
    </citation>
    <scope>NUCLEOTIDE SEQUENCE</scope>
</reference>
<keyword evidence="8 15" id="KW-0862">Zinc</keyword>
<dbReference type="Pfam" id="PF01149">
    <property type="entry name" value="Fapy_DNA_glyco"/>
    <property type="match status" value="1"/>
</dbReference>
<dbReference type="InterPro" id="IPR010663">
    <property type="entry name" value="Znf_FPG/IleRS"/>
</dbReference>
<dbReference type="PANTHER" id="PTHR22993:SF9">
    <property type="entry name" value="FORMAMIDOPYRIMIDINE-DNA GLYCOSYLASE"/>
    <property type="match status" value="1"/>
</dbReference>
<evidence type="ECO:0000259" key="17">
    <source>
        <dbReference type="PROSITE" id="PS51068"/>
    </source>
</evidence>
<evidence type="ECO:0000256" key="9">
    <source>
        <dbReference type="ARBA" id="ARBA00023125"/>
    </source>
</evidence>
<evidence type="ECO:0000256" key="12">
    <source>
        <dbReference type="ARBA" id="ARBA00023268"/>
    </source>
</evidence>
<evidence type="ECO:0000313" key="18">
    <source>
        <dbReference type="EMBL" id="BAL58006.1"/>
    </source>
</evidence>
<dbReference type="InterPro" id="IPR000214">
    <property type="entry name" value="Znf_DNA_glyclase/AP_lyase"/>
</dbReference>
<keyword evidence="6 15" id="KW-0863">Zinc-finger</keyword>
<dbReference type="Gene3D" id="3.20.190.10">
    <property type="entry name" value="MutM-like, N-terminal"/>
    <property type="match status" value="1"/>
</dbReference>
<evidence type="ECO:0000256" key="1">
    <source>
        <dbReference type="ARBA" id="ARBA00001668"/>
    </source>
</evidence>
<feature type="active site" description="Proton donor; for delta-elimination activity" evidence="15">
    <location>
        <position position="255"/>
    </location>
</feature>
<dbReference type="PANTHER" id="PTHR22993">
    <property type="entry name" value="FORMAMIDOPYRIMIDINE-DNA GLYCOSYLASE"/>
    <property type="match status" value="1"/>
</dbReference>
<accession>H5SPC0</accession>
<evidence type="ECO:0000256" key="8">
    <source>
        <dbReference type="ARBA" id="ARBA00022833"/>
    </source>
</evidence>
<dbReference type="InterPro" id="IPR015886">
    <property type="entry name" value="H2TH_FPG"/>
</dbReference>
<evidence type="ECO:0000256" key="11">
    <source>
        <dbReference type="ARBA" id="ARBA00023239"/>
    </source>
</evidence>
<evidence type="ECO:0000256" key="13">
    <source>
        <dbReference type="ARBA" id="ARBA00023295"/>
    </source>
</evidence>
<dbReference type="PROSITE" id="PS51068">
    <property type="entry name" value="FPG_CAT"/>
    <property type="match status" value="1"/>
</dbReference>
<dbReference type="InterPro" id="IPR020629">
    <property type="entry name" value="FPG_Glyclase"/>
</dbReference>
<feature type="active site" description="Schiff-base intermediate with DNA" evidence="15">
    <location>
        <position position="2"/>
    </location>
</feature>